<accession>A0A5A7SM90</accession>
<evidence type="ECO:0000313" key="2">
    <source>
        <dbReference type="EMBL" id="KAA0031870.1"/>
    </source>
</evidence>
<dbReference type="AlphaFoldDB" id="A0A5A7SM90"/>
<dbReference type="Proteomes" id="UP000321393">
    <property type="component" value="Unassembled WGS sequence"/>
</dbReference>
<comment type="caution">
    <text evidence="2">The sequence shown here is derived from an EMBL/GenBank/DDBJ whole genome shotgun (WGS) entry which is preliminary data.</text>
</comment>
<organism evidence="2 3">
    <name type="scientific">Cucumis melo var. makuwa</name>
    <name type="common">Oriental melon</name>
    <dbReference type="NCBI Taxonomy" id="1194695"/>
    <lineage>
        <taxon>Eukaryota</taxon>
        <taxon>Viridiplantae</taxon>
        <taxon>Streptophyta</taxon>
        <taxon>Embryophyta</taxon>
        <taxon>Tracheophyta</taxon>
        <taxon>Spermatophyta</taxon>
        <taxon>Magnoliopsida</taxon>
        <taxon>eudicotyledons</taxon>
        <taxon>Gunneridae</taxon>
        <taxon>Pentapetalae</taxon>
        <taxon>rosids</taxon>
        <taxon>fabids</taxon>
        <taxon>Cucurbitales</taxon>
        <taxon>Cucurbitaceae</taxon>
        <taxon>Benincaseae</taxon>
        <taxon>Cucumis</taxon>
    </lineage>
</organism>
<dbReference type="EMBL" id="SSTE01022567">
    <property type="protein sequence ID" value="KAA0031870.1"/>
    <property type="molecule type" value="Genomic_DNA"/>
</dbReference>
<reference evidence="2 3" key="1">
    <citation type="submission" date="2019-08" db="EMBL/GenBank/DDBJ databases">
        <title>Draft genome sequences of two oriental melons (Cucumis melo L. var makuwa).</title>
        <authorList>
            <person name="Kwon S.-Y."/>
        </authorList>
    </citation>
    <scope>NUCLEOTIDE SEQUENCE [LARGE SCALE GENOMIC DNA]</scope>
    <source>
        <strain evidence="3">cv. SW 3</strain>
        <tissue evidence="2">Leaf</tissue>
    </source>
</reference>
<feature type="region of interest" description="Disordered" evidence="1">
    <location>
        <begin position="111"/>
        <end position="144"/>
    </location>
</feature>
<sequence>MTVKQRSHSDWTLREYDRRRGVRQRRLGQTAKEDKRLEAASGYWLAKWKKKIGGDDGALFIETVMVGKDKKTQFDMDVLGRVDDEKNVVQPKLKLSTQEKAFMESQIRGDDNMEIEDNESMSDVNSSDTNTPTDTMNNQSLDHNDLNNLRSTSSPLLQYNENVGGLNSIV</sequence>
<proteinExistence type="predicted"/>
<gene>
    <name evidence="2" type="ORF">E6C27_scaffold712G00110</name>
</gene>
<feature type="compositionally biased region" description="Polar residues" evidence="1">
    <location>
        <begin position="121"/>
        <end position="144"/>
    </location>
</feature>
<evidence type="ECO:0000256" key="1">
    <source>
        <dbReference type="SAM" id="MobiDB-lite"/>
    </source>
</evidence>
<evidence type="ECO:0000313" key="3">
    <source>
        <dbReference type="Proteomes" id="UP000321393"/>
    </source>
</evidence>
<name>A0A5A7SM90_CUCMM</name>
<dbReference type="OrthoDB" id="1194650at2759"/>
<protein>
    <submittedName>
        <fullName evidence="2">Uncharacterized protein</fullName>
    </submittedName>
</protein>